<organism evidence="2 3">
    <name type="scientific">Sphingobacterium mizutaii</name>
    <dbReference type="NCBI Taxonomy" id="1010"/>
    <lineage>
        <taxon>Bacteria</taxon>
        <taxon>Pseudomonadati</taxon>
        <taxon>Bacteroidota</taxon>
        <taxon>Sphingobacteriia</taxon>
        <taxon>Sphingobacteriales</taxon>
        <taxon>Sphingobacteriaceae</taxon>
        <taxon>Sphingobacterium</taxon>
    </lineage>
</organism>
<gene>
    <name evidence="2" type="ORF">SAMEA4412673_02215</name>
</gene>
<accession>A0AAJ5C0I1</accession>
<dbReference type="KEGG" id="smiz:4412673_02215"/>
<protein>
    <recommendedName>
        <fullName evidence="4">Outer membrane protein beta-barrel domain-containing protein</fullName>
    </recommendedName>
</protein>
<feature type="region of interest" description="Disordered" evidence="1">
    <location>
        <begin position="76"/>
        <end position="123"/>
    </location>
</feature>
<reference evidence="2 3" key="1">
    <citation type="submission" date="2017-06" db="EMBL/GenBank/DDBJ databases">
        <authorList>
            <consortium name="Pathogen Informatics"/>
        </authorList>
    </citation>
    <scope>NUCLEOTIDE SEQUENCE [LARGE SCALE GENOMIC DNA]</scope>
    <source>
        <strain evidence="2 3">NCTC12149</strain>
    </source>
</reference>
<dbReference type="RefSeq" id="WP_093096697.1">
    <property type="nucleotide sequence ID" value="NZ_FNGK01000001.1"/>
</dbReference>
<evidence type="ECO:0008006" key="4">
    <source>
        <dbReference type="Google" id="ProtNLM"/>
    </source>
</evidence>
<feature type="compositionally biased region" description="Polar residues" evidence="1">
    <location>
        <begin position="76"/>
        <end position="109"/>
    </location>
</feature>
<name>A0AAJ5C0I1_9SPHI</name>
<dbReference type="Proteomes" id="UP000215355">
    <property type="component" value="Chromosome 1"/>
</dbReference>
<evidence type="ECO:0000313" key="3">
    <source>
        <dbReference type="Proteomes" id="UP000215355"/>
    </source>
</evidence>
<proteinExistence type="predicted"/>
<dbReference type="EMBL" id="LT906468">
    <property type="protein sequence ID" value="SNV50936.1"/>
    <property type="molecule type" value="Genomic_DNA"/>
</dbReference>
<sequence length="457" mass="50335">MEEKNKKDIVEQIVEKMKSMEELPYKEGAWENFQSRYGGAPIKRNKPYYWAASAAAILLLGVATVKYWPDNNPADLNNQMASSQEATMDNRSTPQDNNGLQEGLSSQDVGVNPLQGSEIAGTDGWNASANGTNLIAQAQVQDAHDEVRGYQDLGLVSNYANQGVYPSTVQIPNSLHAYNLSDKRAKIDLEDDKLGFRENNINTELAYQAQEAKKGAEPTIKNRNFNFRERFDLGLFVSPNSTNERFNFGGGVLLAYNINKNVSVRTGLAYNRYDASQMKDPVANSETPVVASKEALQKITANGLTQNFASSNAIILPNVNAISGNVQALEVPLDVRVKSKSGYYASTGITYAAVFNQNRYAHYVENANTELFGNGLPESEAEVKTAVKQVSRAIKTEDENVSSNGFGGFVNFSIGKEMKMNKNINLSVEPYFKMPVGSFKRADMNYTNGGIRIITNF</sequence>
<evidence type="ECO:0000313" key="2">
    <source>
        <dbReference type="EMBL" id="SNV50936.1"/>
    </source>
</evidence>
<evidence type="ECO:0000256" key="1">
    <source>
        <dbReference type="SAM" id="MobiDB-lite"/>
    </source>
</evidence>
<dbReference type="AlphaFoldDB" id="A0AAJ5C0I1"/>